<dbReference type="EMBL" id="JAGQLJ010000025">
    <property type="protein sequence ID" value="MCA9380899.1"/>
    <property type="molecule type" value="Genomic_DNA"/>
</dbReference>
<gene>
    <name evidence="1" type="ORF">KC678_01405</name>
</gene>
<dbReference type="Proteomes" id="UP000775877">
    <property type="component" value="Unassembled WGS sequence"/>
</dbReference>
<reference evidence="1" key="2">
    <citation type="journal article" date="2021" name="Microbiome">
        <title>Successional dynamics and alternative stable states in a saline activated sludge microbial community over 9 years.</title>
        <authorList>
            <person name="Wang Y."/>
            <person name="Ye J."/>
            <person name="Ju F."/>
            <person name="Liu L."/>
            <person name="Boyd J.A."/>
            <person name="Deng Y."/>
            <person name="Parks D.H."/>
            <person name="Jiang X."/>
            <person name="Yin X."/>
            <person name="Woodcroft B.J."/>
            <person name="Tyson G.W."/>
            <person name="Hugenholtz P."/>
            <person name="Polz M.F."/>
            <person name="Zhang T."/>
        </authorList>
    </citation>
    <scope>NUCLEOTIDE SEQUENCE</scope>
    <source>
        <strain evidence="1">HKST-UBA13</strain>
    </source>
</reference>
<sequence length="100" mass="11878">MEEPEEYTTQHVEVVDKTNLRLTLPSEITQLLENLNTPELEAQMLGVKEYLLNHPDKYAKYVLSAFDFWRIIDRFNQQSEISISYSENDISSYINMLRFE</sequence>
<proteinExistence type="predicted"/>
<evidence type="ECO:0000313" key="1">
    <source>
        <dbReference type="EMBL" id="MCA9380899.1"/>
    </source>
</evidence>
<dbReference type="AlphaFoldDB" id="A0A955L138"/>
<comment type="caution">
    <text evidence="1">The sequence shown here is derived from an EMBL/GenBank/DDBJ whole genome shotgun (WGS) entry which is preliminary data.</text>
</comment>
<reference evidence="1" key="1">
    <citation type="submission" date="2020-04" db="EMBL/GenBank/DDBJ databases">
        <authorList>
            <person name="Zhang T."/>
        </authorList>
    </citation>
    <scope>NUCLEOTIDE SEQUENCE</scope>
    <source>
        <strain evidence="1">HKST-UBA13</strain>
    </source>
</reference>
<protein>
    <submittedName>
        <fullName evidence="1">Uncharacterized protein</fullName>
    </submittedName>
</protein>
<accession>A0A955L138</accession>
<organism evidence="1 2">
    <name type="scientific">Candidatus Dojkabacteria bacterium</name>
    <dbReference type="NCBI Taxonomy" id="2099670"/>
    <lineage>
        <taxon>Bacteria</taxon>
        <taxon>Candidatus Dojkabacteria</taxon>
    </lineage>
</organism>
<name>A0A955L138_9BACT</name>
<evidence type="ECO:0000313" key="2">
    <source>
        <dbReference type="Proteomes" id="UP000775877"/>
    </source>
</evidence>